<organism evidence="1 2">
    <name type="scientific">Xanthomonas cassavae CFBP 4642</name>
    <dbReference type="NCBI Taxonomy" id="1219375"/>
    <lineage>
        <taxon>Bacteria</taxon>
        <taxon>Pseudomonadati</taxon>
        <taxon>Pseudomonadota</taxon>
        <taxon>Gammaproteobacteria</taxon>
        <taxon>Lysobacterales</taxon>
        <taxon>Lysobacteraceae</taxon>
        <taxon>Xanthomonas</taxon>
    </lineage>
</organism>
<evidence type="ECO:0000313" key="1">
    <source>
        <dbReference type="EMBL" id="MCC4621500.1"/>
    </source>
</evidence>
<keyword evidence="2" id="KW-1185">Reference proteome</keyword>
<sequence length="114" mass="12587">MPTIHCSSASPQPDGMPDVFDEPAWRTVCDEVATRANQGCGLSHDYYVECFSSSIDARARRLPPDQREQALTIAREWDYATTAERRESQIWNAENGYCSHGIELGCCPAGCGSN</sequence>
<name>A0ABS8HH53_9XANT</name>
<dbReference type="Proteomes" id="UP001199206">
    <property type="component" value="Unassembled WGS sequence"/>
</dbReference>
<dbReference type="EMBL" id="JAJGQJ010000043">
    <property type="protein sequence ID" value="MCC4621500.1"/>
    <property type="molecule type" value="Genomic_DNA"/>
</dbReference>
<evidence type="ECO:0000313" key="2">
    <source>
        <dbReference type="Proteomes" id="UP001199206"/>
    </source>
</evidence>
<proteinExistence type="predicted"/>
<accession>A0ABS8HH53</accession>
<gene>
    <name evidence="1" type="ORF">LL965_15935</name>
</gene>
<comment type="caution">
    <text evidence="1">The sequence shown here is derived from an EMBL/GenBank/DDBJ whole genome shotgun (WGS) entry which is preliminary data.</text>
</comment>
<reference evidence="1 2" key="1">
    <citation type="submission" date="2021-10" db="EMBL/GenBank/DDBJ databases">
        <title>Genome sequencing of Xanthomonas strains from NCPPB.</title>
        <authorList>
            <person name="Hussein R."/>
            <person name="Harrison J."/>
            <person name="Studholme D.J."/>
            <person name="Vicente J."/>
            <person name="Grant M."/>
        </authorList>
    </citation>
    <scope>NUCLEOTIDE SEQUENCE [LARGE SCALE GENOMIC DNA]</scope>
    <source>
        <strain evidence="1 2">NCPPB 101</strain>
    </source>
</reference>
<protein>
    <submittedName>
        <fullName evidence="1">Uncharacterized protein</fullName>
    </submittedName>
</protein>